<feature type="binding site" evidence="8">
    <location>
        <begin position="17"/>
        <end position="18"/>
    </location>
    <ligand>
        <name>substrate</name>
    </ligand>
</feature>
<dbReference type="PANTHER" id="PTHR21198:SF2">
    <property type="entry name" value="GLUTAMATE RACEMASE"/>
    <property type="match status" value="1"/>
</dbReference>
<dbReference type="AlphaFoldDB" id="A0A7W2AC11"/>
<comment type="similarity">
    <text evidence="8">Belongs to the aspartate/glutamate racemases family.</text>
</comment>
<evidence type="ECO:0000256" key="5">
    <source>
        <dbReference type="ARBA" id="ARBA00023235"/>
    </source>
</evidence>
<dbReference type="GO" id="GO:0008881">
    <property type="term" value="F:glutamate racemase activity"/>
    <property type="evidence" value="ECO:0007669"/>
    <property type="project" value="UniProtKB-UniRule"/>
</dbReference>
<evidence type="ECO:0000256" key="6">
    <source>
        <dbReference type="ARBA" id="ARBA00023316"/>
    </source>
</evidence>
<dbReference type="InterPro" id="IPR033134">
    <property type="entry name" value="Asp/Glu_racemase_AS_2"/>
</dbReference>
<keyword evidence="6 8" id="KW-0961">Cell wall biogenesis/degradation</keyword>
<evidence type="ECO:0000256" key="8">
    <source>
        <dbReference type="HAMAP-Rule" id="MF_00258"/>
    </source>
</evidence>
<evidence type="ECO:0000256" key="7">
    <source>
        <dbReference type="ARBA" id="ARBA00070053"/>
    </source>
</evidence>
<dbReference type="InterPro" id="IPR004391">
    <property type="entry name" value="Glu_race"/>
</dbReference>
<comment type="caution">
    <text evidence="9">The sequence shown here is derived from an EMBL/GenBank/DDBJ whole genome shotgun (WGS) entry which is preliminary data.</text>
</comment>
<dbReference type="InterPro" id="IPR015942">
    <property type="entry name" value="Asp/Glu/hydantoin_racemase"/>
</dbReference>
<dbReference type="GO" id="GO:0071555">
    <property type="term" value="P:cell wall organization"/>
    <property type="evidence" value="ECO:0007669"/>
    <property type="project" value="UniProtKB-KW"/>
</dbReference>
<dbReference type="PROSITE" id="PS00924">
    <property type="entry name" value="ASP_GLU_RACEMASE_2"/>
    <property type="match status" value="1"/>
</dbReference>
<keyword evidence="3 8" id="KW-0133">Cell shape</keyword>
<keyword evidence="5 8" id="KW-0413">Isomerase</keyword>
<dbReference type="FunFam" id="3.40.50.1860:FF:000002">
    <property type="entry name" value="Glutamate racemase"/>
    <property type="match status" value="1"/>
</dbReference>
<dbReference type="EC" id="5.1.1.3" evidence="2 8"/>
<dbReference type="GO" id="GO:0008360">
    <property type="term" value="P:regulation of cell shape"/>
    <property type="evidence" value="ECO:0007669"/>
    <property type="project" value="UniProtKB-KW"/>
</dbReference>
<dbReference type="PANTHER" id="PTHR21198">
    <property type="entry name" value="GLUTAMATE RACEMASE"/>
    <property type="match status" value="1"/>
</dbReference>
<dbReference type="Gene3D" id="3.40.50.1860">
    <property type="match status" value="2"/>
</dbReference>
<evidence type="ECO:0000256" key="3">
    <source>
        <dbReference type="ARBA" id="ARBA00022960"/>
    </source>
</evidence>
<feature type="binding site" evidence="8">
    <location>
        <begin position="49"/>
        <end position="50"/>
    </location>
    <ligand>
        <name>substrate</name>
    </ligand>
</feature>
<protein>
    <recommendedName>
        <fullName evidence="7 8">Glutamate racemase</fullName>
        <ecNumber evidence="2 8">5.1.1.3</ecNumber>
    </recommendedName>
</protein>
<dbReference type="PROSITE" id="PS00923">
    <property type="entry name" value="ASP_GLU_RACEMASE_1"/>
    <property type="match status" value="1"/>
</dbReference>
<feature type="binding site" evidence="8">
    <location>
        <begin position="81"/>
        <end position="82"/>
    </location>
    <ligand>
        <name>substrate</name>
    </ligand>
</feature>
<reference evidence="9 10" key="1">
    <citation type="submission" date="2020-07" db="EMBL/GenBank/DDBJ databases">
        <title>Bacterium isolated from marien macroalgae.</title>
        <authorList>
            <person name="Zhu K."/>
            <person name="Lu D."/>
            <person name="Du Z."/>
        </authorList>
    </citation>
    <scope>NUCLEOTIDE SEQUENCE [LARGE SCALE GENOMIC DNA]</scope>
    <source>
        <strain evidence="9 10">3-1745</strain>
    </source>
</reference>
<keyword evidence="10" id="KW-1185">Reference proteome</keyword>
<name>A0A7W2AC11_9GAMM</name>
<evidence type="ECO:0000256" key="2">
    <source>
        <dbReference type="ARBA" id="ARBA00013090"/>
    </source>
</evidence>
<sequence>MTDVHTGELEAAIGVFDSGVGGLTVLNALREALPNENLVYLGDTARVPYGTKSAVSVMRYAEQAVRALQARRIKAVVIACNTASAMALEHLQKCYPSIPVLGVIEPGAQAACQTTRRKHIGVIATESTTNNQAYQKAILELMPDARVQAQACSLFVALAEEGWHQGELVEQIIAKCLSPLLEKNGVEEQLDTLVLGCTHFPTLSAAIATVVGESVTLVDSAATTAKAVKARLADEHLLNPQLVAGQLNFLVTDGPERFARVANNFFNEAIAPASVELIDIQHFSAADE</sequence>
<comment type="catalytic activity">
    <reaction evidence="1 8">
        <text>L-glutamate = D-glutamate</text>
        <dbReference type="Rhea" id="RHEA:12813"/>
        <dbReference type="ChEBI" id="CHEBI:29985"/>
        <dbReference type="ChEBI" id="CHEBI:29986"/>
        <dbReference type="EC" id="5.1.1.3"/>
    </reaction>
</comment>
<proteinExistence type="inferred from homology"/>
<evidence type="ECO:0000256" key="1">
    <source>
        <dbReference type="ARBA" id="ARBA00001602"/>
    </source>
</evidence>
<organism evidence="9 10">
    <name type="scientific">Marinobacterium marinum</name>
    <dbReference type="NCBI Taxonomy" id="2756129"/>
    <lineage>
        <taxon>Bacteria</taxon>
        <taxon>Pseudomonadati</taxon>
        <taxon>Pseudomonadota</taxon>
        <taxon>Gammaproteobacteria</taxon>
        <taxon>Oceanospirillales</taxon>
        <taxon>Oceanospirillaceae</taxon>
        <taxon>Marinobacterium</taxon>
    </lineage>
</organism>
<feature type="active site" description="Proton donor/acceptor" evidence="8">
    <location>
        <position position="80"/>
    </location>
</feature>
<accession>A0A7W2AC11</accession>
<dbReference type="NCBIfam" id="TIGR00067">
    <property type="entry name" value="glut_race"/>
    <property type="match status" value="1"/>
</dbReference>
<dbReference type="Pfam" id="PF01177">
    <property type="entry name" value="Asp_Glu_race"/>
    <property type="match status" value="1"/>
</dbReference>
<comment type="function">
    <text evidence="8">Provides the (R)-glutamate required for cell wall biosynthesis.</text>
</comment>
<dbReference type="UniPathway" id="UPA00219"/>
<feature type="binding site" evidence="8">
    <location>
        <begin position="198"/>
        <end position="199"/>
    </location>
    <ligand>
        <name>substrate</name>
    </ligand>
</feature>
<dbReference type="Proteomes" id="UP000538931">
    <property type="component" value="Unassembled WGS sequence"/>
</dbReference>
<dbReference type="GO" id="GO:0009252">
    <property type="term" value="P:peptidoglycan biosynthetic process"/>
    <property type="evidence" value="ECO:0007669"/>
    <property type="project" value="UniProtKB-UniRule"/>
</dbReference>
<dbReference type="RefSeq" id="WP_181741335.1">
    <property type="nucleotide sequence ID" value="NZ_JACEMT010000054.1"/>
</dbReference>
<keyword evidence="4 8" id="KW-0573">Peptidoglycan synthesis</keyword>
<gene>
    <name evidence="8" type="primary">murI</name>
    <name evidence="9" type="ORF">H1S06_14095</name>
</gene>
<feature type="active site" description="Proton donor/acceptor" evidence="8">
    <location>
        <position position="197"/>
    </location>
</feature>
<comment type="pathway">
    <text evidence="8">Cell wall biogenesis; peptidoglycan biosynthesis.</text>
</comment>
<dbReference type="InterPro" id="IPR018187">
    <property type="entry name" value="Asp/Glu_racemase_AS_1"/>
</dbReference>
<evidence type="ECO:0000256" key="4">
    <source>
        <dbReference type="ARBA" id="ARBA00022984"/>
    </source>
</evidence>
<dbReference type="InterPro" id="IPR001920">
    <property type="entry name" value="Asp/Glu_race"/>
</dbReference>
<evidence type="ECO:0000313" key="10">
    <source>
        <dbReference type="Proteomes" id="UP000538931"/>
    </source>
</evidence>
<dbReference type="HAMAP" id="MF_00258">
    <property type="entry name" value="Glu_racemase"/>
    <property type="match status" value="1"/>
</dbReference>
<dbReference type="EMBL" id="JACEMT010000054">
    <property type="protein sequence ID" value="MBA4503486.1"/>
    <property type="molecule type" value="Genomic_DNA"/>
</dbReference>
<dbReference type="SUPFAM" id="SSF53681">
    <property type="entry name" value="Aspartate/glutamate racemase"/>
    <property type="match status" value="2"/>
</dbReference>
<evidence type="ECO:0000313" key="9">
    <source>
        <dbReference type="EMBL" id="MBA4503486.1"/>
    </source>
</evidence>